<feature type="compositionally biased region" description="Low complexity" evidence="1">
    <location>
        <begin position="367"/>
        <end position="379"/>
    </location>
</feature>
<dbReference type="PROSITE" id="PS50003">
    <property type="entry name" value="PH_DOMAIN"/>
    <property type="match status" value="1"/>
</dbReference>
<gene>
    <name evidence="5" type="ORF">g.39124</name>
    <name evidence="4" type="ORF">g.39147</name>
</gene>
<dbReference type="CDD" id="cd14677">
    <property type="entry name" value="PH_DOK7"/>
    <property type="match status" value="1"/>
</dbReference>
<sequence>MVDTNSIIEGTVKFRDGKKWKSRWCVMRKLSPVADCLHLQLYRDSKDRYKQGQTKASLSLQHFLGAESGFTLDKESNTIAIICQDVTVVLAFDTRERLIQWQVKIANNLGDDQQFLIQISSAPAKAKLANGPARLHVQEHRFCLTVGVPPRLVGFWEIRQLRRYGVVESRFCFEGGSRCGRGEGLYVLLSDQGEEITRCFHLASEGKLSSRRRPVARNMSVMDSPRKNMHSRAETRISDISCIESLMLRHQHDQTAMNETSCGCSTRHQSHEDLLVWPSSETRPDSCDYGDTASVGEFPDNHIQECGVWTNENSLERCASCISKLGALSRSSTTANTPGTGFMPAWTIENNGQFNCRHHIGNVMNPSVTRSSVSVSSHGSGSGSGTGSGSNSGSANSDYSVPRLSTTDCWSSRGTSPASVIDRCQCCPPSRPPKSAQLTLQSSTNTGSPLKKKPKPPMPLPAVVSQSSCTCHHPPPTPVTNPYDNYDVPKLTHIKEEKPSTDYRTSPCLSSDDYYDTPKNIKENLIGEYGNYDTPPSATAVRQSCVCTNTHNQNNHQCSRTVIDRDDMRPVVCPCQRVMCWAENWMMLPYCRRGNGIENTSAPIHKVKLSGEGKMPVVNSSGEIAIYATVDKSKKTRCKNAQPRNEDELNTSAISNRTDKSSKEDTNDLNVDNISSNYVNVEVSAEKQSTICAETKTTTVHDSSIPSDTINYMNIDFAHSLEYYENAKDVLSRTGISQQEFDEITHEIASTPAEEKTIPFSFDKNGVKVCNKCGHACPSNNGPPAPQNSQPQNTKQDDYLMMEPAANHKPQNNSVQDLLNRSLPNKNFPGYLPMHPITNTGSVSKPDLLKLRLNKDSNLLGEKAASIPSLSAPIVDRCRKRSEAECQRIPGSAMLGLNHSASATSSPYLKRHIMSYINDKEDTRFNNLARKRSSSADSTRYLDDLESITERTVSSSPTRINHSEGSKNTSIDSLSSHTLSFKRTNEVPTSNANSLSNIPPCVDEIAIGQEVNSENQSDPPNEILANNSLRTLVQECLDQQGSPASVHIRRSSSVPCKSGNNRDSSSSNDSGVSTGSLKHRGADFAEFELPLTTSMSTRRHHHAVTQRLNANNHIDCLHASLPRRSKSSDPLRELTFQFQKIKIPAKSSSAEAEIPVFPQKRDRKGYISPSGDGAMVVPYIDSRSTSSGTSDMSDYIETLSLSSHSSSDTPEYLRLGRTAATTLRPRSGKEYHKIDRYILEGDLKKSPYTNITPVPEKSESPSPGYMSGSPGQ</sequence>
<proteinExistence type="predicted"/>
<organism evidence="4">
    <name type="scientific">Clastoptera arizonana</name>
    <name type="common">Arizona spittle bug</name>
    <dbReference type="NCBI Taxonomy" id="38151"/>
    <lineage>
        <taxon>Eukaryota</taxon>
        <taxon>Metazoa</taxon>
        <taxon>Ecdysozoa</taxon>
        <taxon>Arthropoda</taxon>
        <taxon>Hexapoda</taxon>
        <taxon>Insecta</taxon>
        <taxon>Pterygota</taxon>
        <taxon>Neoptera</taxon>
        <taxon>Paraneoptera</taxon>
        <taxon>Hemiptera</taxon>
        <taxon>Auchenorrhyncha</taxon>
        <taxon>Cercopoidea</taxon>
        <taxon>Clastopteridae</taxon>
        <taxon>Clastoptera</taxon>
    </lineage>
</organism>
<dbReference type="SUPFAM" id="SSF50729">
    <property type="entry name" value="PH domain-like"/>
    <property type="match status" value="2"/>
</dbReference>
<feature type="region of interest" description="Disordered" evidence="1">
    <location>
        <begin position="432"/>
        <end position="484"/>
    </location>
</feature>
<feature type="region of interest" description="Disordered" evidence="1">
    <location>
        <begin position="367"/>
        <end position="399"/>
    </location>
</feature>
<dbReference type="GO" id="GO:0019901">
    <property type="term" value="F:protein kinase binding"/>
    <property type="evidence" value="ECO:0007669"/>
    <property type="project" value="InterPro"/>
</dbReference>
<protein>
    <submittedName>
        <fullName evidence="4">Uncharacterized protein</fullName>
    </submittedName>
</protein>
<feature type="region of interest" description="Disordered" evidence="1">
    <location>
        <begin position="637"/>
        <end position="669"/>
    </location>
</feature>
<dbReference type="SMART" id="SM00233">
    <property type="entry name" value="PH"/>
    <property type="match status" value="1"/>
</dbReference>
<feature type="compositionally biased region" description="Polar residues" evidence="1">
    <location>
        <begin position="436"/>
        <end position="448"/>
    </location>
</feature>
<dbReference type="InterPro" id="IPR037746">
    <property type="entry name" value="Dok-7"/>
</dbReference>
<evidence type="ECO:0000259" key="3">
    <source>
        <dbReference type="PROSITE" id="PS51064"/>
    </source>
</evidence>
<dbReference type="PROSITE" id="PS51064">
    <property type="entry name" value="IRS_PTB"/>
    <property type="match status" value="1"/>
</dbReference>
<feature type="compositionally biased region" description="Low complexity" evidence="1">
    <location>
        <begin position="1260"/>
        <end position="1272"/>
    </location>
</feature>
<reference evidence="4" key="1">
    <citation type="submission" date="2015-12" db="EMBL/GenBank/DDBJ databases">
        <title>De novo transcriptome assembly of four potential Pierce s Disease insect vectors from Arizona vineyards.</title>
        <authorList>
            <person name="Tassone E.E."/>
        </authorList>
    </citation>
    <scope>NUCLEOTIDE SEQUENCE</scope>
</reference>
<feature type="compositionally biased region" description="Gly residues" evidence="1">
    <location>
        <begin position="380"/>
        <end position="390"/>
    </location>
</feature>
<dbReference type="PANTHER" id="PTHR21636:SF2">
    <property type="entry name" value="PROTEIN DOK-7"/>
    <property type="match status" value="1"/>
</dbReference>
<dbReference type="InterPro" id="IPR011993">
    <property type="entry name" value="PH-like_dom_sf"/>
</dbReference>
<evidence type="ECO:0000313" key="4">
    <source>
        <dbReference type="EMBL" id="JAS15681.1"/>
    </source>
</evidence>
<evidence type="ECO:0000256" key="1">
    <source>
        <dbReference type="SAM" id="MobiDB-lite"/>
    </source>
</evidence>
<feature type="compositionally biased region" description="Low complexity" evidence="1">
    <location>
        <begin position="1058"/>
        <end position="1076"/>
    </location>
</feature>
<dbReference type="EMBL" id="GEDC01005181">
    <property type="protein sequence ID" value="JAS32117.1"/>
    <property type="molecule type" value="Transcribed_RNA"/>
</dbReference>
<feature type="compositionally biased region" description="Polar residues" evidence="1">
    <location>
        <begin position="950"/>
        <end position="960"/>
    </location>
</feature>
<dbReference type="Pfam" id="PF02174">
    <property type="entry name" value="IRS"/>
    <property type="match status" value="1"/>
</dbReference>
<feature type="domain" description="PH" evidence="2">
    <location>
        <begin position="5"/>
        <end position="110"/>
    </location>
</feature>
<evidence type="ECO:0000313" key="5">
    <source>
        <dbReference type="EMBL" id="JAS32117.1"/>
    </source>
</evidence>
<feature type="region of interest" description="Disordered" evidence="1">
    <location>
        <begin position="1245"/>
        <end position="1272"/>
    </location>
</feature>
<accession>A0A1B6CQJ2</accession>
<name>A0A1B6CQJ2_9HEMI</name>
<dbReference type="PANTHER" id="PTHR21636">
    <property type="entry name" value="PROTEIN DOK-7"/>
    <property type="match status" value="1"/>
</dbReference>
<dbReference type="InterPro" id="IPR002404">
    <property type="entry name" value="IRS_PTB"/>
</dbReference>
<feature type="domain" description="IRS-type PTB" evidence="3">
    <location>
        <begin position="109"/>
        <end position="214"/>
    </location>
</feature>
<feature type="region of interest" description="Disordered" evidence="1">
    <location>
        <begin position="950"/>
        <end position="974"/>
    </location>
</feature>
<dbReference type="Gene3D" id="2.30.29.30">
    <property type="entry name" value="Pleckstrin-homology domain (PH domain)/Phosphotyrosine-binding domain (PTB)"/>
    <property type="match status" value="2"/>
</dbReference>
<evidence type="ECO:0000259" key="2">
    <source>
        <dbReference type="PROSITE" id="PS50003"/>
    </source>
</evidence>
<dbReference type="AlphaFoldDB" id="A0A1B6CQJ2"/>
<dbReference type="InterPro" id="IPR037747">
    <property type="entry name" value="Dok-7_PH"/>
</dbReference>
<feature type="compositionally biased region" description="Basic and acidic residues" evidence="1">
    <location>
        <begin position="657"/>
        <end position="666"/>
    </location>
</feature>
<dbReference type="EMBL" id="GEDC01021617">
    <property type="protein sequence ID" value="JAS15681.1"/>
    <property type="molecule type" value="Transcribed_RNA"/>
</dbReference>
<dbReference type="InterPro" id="IPR001849">
    <property type="entry name" value="PH_domain"/>
</dbReference>
<feature type="region of interest" description="Disordered" evidence="1">
    <location>
        <begin position="1041"/>
        <end position="1077"/>
    </location>
</feature>
<dbReference type="SMART" id="SM01244">
    <property type="entry name" value="IRS"/>
    <property type="match status" value="1"/>
</dbReference>
<dbReference type="GO" id="GO:0007528">
    <property type="term" value="P:neuromuscular junction development"/>
    <property type="evidence" value="ECO:0007669"/>
    <property type="project" value="TreeGrafter"/>
</dbReference>